<dbReference type="Gene3D" id="1.25.10.10">
    <property type="entry name" value="Leucine-rich Repeat Variant"/>
    <property type="match status" value="1"/>
</dbReference>
<dbReference type="GO" id="GO:0006606">
    <property type="term" value="P:protein import into nucleus"/>
    <property type="evidence" value="ECO:0007669"/>
    <property type="project" value="TreeGrafter"/>
</dbReference>
<dbReference type="SUPFAM" id="SSF48371">
    <property type="entry name" value="ARM repeat"/>
    <property type="match status" value="1"/>
</dbReference>
<dbReference type="EMBL" id="BLLK01000027">
    <property type="protein sequence ID" value="GFH48302.1"/>
    <property type="molecule type" value="Genomic_DNA"/>
</dbReference>
<evidence type="ECO:0000256" key="1">
    <source>
        <dbReference type="ARBA" id="ARBA00004123"/>
    </source>
</evidence>
<sequence length="991" mass="112058">MNDSSSIPENEVRRVLAALNTVFNVNPLQNNASSDSDISTREAADRYLTQFQRSDLAWAISEHLLSTSQETHAYFFAAQTIHVKCQSDILQLNQEQMSSLRESLMNFLLQFIAMKGANGSKAVVTRLGMACCTLAVQMGWMTIIDDLLTNLQNFAVPTQLECLMELTLTILKLLPEEATSDRVLLQNEADRYAYIDGLVASSEKVLDFLFYCASNANGHSDETKSREQVLRCLHSWIRYVNIHPKCLEKNQLVDFAFAILQANDFNQYEGELFDISVDVVIEMLRCYPSDRGLNLGLVHKLIPLVMALGSGDHCPFKKAVFEEDEDAMRDYCRIFTEMGESYMSLIMHHEDLDQVKLVELVLACSALPDNEIASITLHFWYRFVAWLEDIQPYDYRQLQIDNFTPQLIQLVSTCTTLLKYPTDIESLTDDRIDDIHRGRMYVNDTLEDCCRLLGGDLILKNIGEHLKAEVNRVSALGEHGLQQWHTIESCLKALQATSRYVPQDEHLNMPFVMGLIPSLPSTIFYLRTTANLVVGAFAQWLNRHPESLAPIFPFLRDGLSDPKCASSAAIAIKNLCENCSSHFSLGDSVLQLYDSIVLTQLQQNTSILDIKDELEVLEGACRAVSRKFQEMGSQQDSHFKPEDYVKRIVEPIGSRLAQYSSVSSQSPRQVVAEVERLTVVVRYLIVPTGRSDFLVGLMTQCWPYLESISVKYTDFHMAEKICRLHKHCLRTCGPVAYKPLLEQLCNYIVEAFRSSHQSPYLYAASIIIQEYGRDVNSANGGLIGKYLFHMLDEMSKVSFQLLNSEDRFKNHPDIVEELFFLASRVIQFCPDIFVPTDIFQYYMKCATLGMVQHHRDANRGTLSFLDQAFAYGITLQSMNQGVTSRKALEQAITHEGPTIVSNLILSMTGELPSYRISSNTSVSVAGTFYKIFSLCPALVKEWSGPPLSRVSKGEKDLLLGVYADVSKDEFLSICERFGEICSRSSKMGFRN</sequence>
<reference evidence="7 8" key="1">
    <citation type="journal article" date="2021" name="Sci. Rep.">
        <title>The genome of the diatom Chaetoceros tenuissimus carries an ancient integrated fragment of an extant virus.</title>
        <authorList>
            <person name="Hongo Y."/>
            <person name="Kimura K."/>
            <person name="Takaki Y."/>
            <person name="Yoshida Y."/>
            <person name="Baba S."/>
            <person name="Kobayashi G."/>
            <person name="Nagasaki K."/>
            <person name="Hano T."/>
            <person name="Tomaru Y."/>
        </authorList>
    </citation>
    <scope>NUCLEOTIDE SEQUENCE [LARGE SCALE GENOMIC DNA]</scope>
    <source>
        <strain evidence="7 8">NIES-3715</strain>
    </source>
</reference>
<comment type="similarity">
    <text evidence="2">Belongs to the importin beta family.</text>
</comment>
<dbReference type="Pfam" id="PF24140">
    <property type="entry name" value="TPR_TNPO3_IPO13_3rd"/>
    <property type="match status" value="1"/>
</dbReference>
<evidence type="ECO:0000256" key="3">
    <source>
        <dbReference type="ARBA" id="ARBA00022448"/>
    </source>
</evidence>
<dbReference type="InterPro" id="IPR057942">
    <property type="entry name" value="TPR_TNPO3_IPO13_3rd"/>
</dbReference>
<name>A0AAD3H2L5_9STRA</name>
<dbReference type="InterPro" id="IPR016024">
    <property type="entry name" value="ARM-type_fold"/>
</dbReference>
<protein>
    <recommendedName>
        <fullName evidence="6">Exportin-1/Importin-beta-like domain-containing protein</fullName>
    </recommendedName>
</protein>
<dbReference type="InterPro" id="IPR051345">
    <property type="entry name" value="Importin_beta-like_NTR"/>
</dbReference>
<dbReference type="AlphaFoldDB" id="A0AAD3H2L5"/>
<dbReference type="InterPro" id="IPR013598">
    <property type="entry name" value="Exportin-1/Importin-b-like"/>
</dbReference>
<dbReference type="GO" id="GO:0005737">
    <property type="term" value="C:cytoplasm"/>
    <property type="evidence" value="ECO:0007669"/>
    <property type="project" value="TreeGrafter"/>
</dbReference>
<comment type="subcellular location">
    <subcellularLocation>
        <location evidence="1">Nucleus</location>
    </subcellularLocation>
</comment>
<dbReference type="GO" id="GO:0005634">
    <property type="term" value="C:nucleus"/>
    <property type="evidence" value="ECO:0007669"/>
    <property type="project" value="UniProtKB-SubCell"/>
</dbReference>
<evidence type="ECO:0000313" key="8">
    <source>
        <dbReference type="Proteomes" id="UP001054902"/>
    </source>
</evidence>
<comment type="caution">
    <text evidence="7">The sequence shown here is derived from an EMBL/GenBank/DDBJ whole genome shotgun (WGS) entry which is preliminary data.</text>
</comment>
<evidence type="ECO:0000313" key="7">
    <source>
        <dbReference type="EMBL" id="GFH48302.1"/>
    </source>
</evidence>
<dbReference type="Pfam" id="PF24138">
    <property type="entry name" value="TPR_TNPO3_IPO13_2nd"/>
    <property type="match status" value="1"/>
</dbReference>
<evidence type="ECO:0000259" key="6">
    <source>
        <dbReference type="Pfam" id="PF08389"/>
    </source>
</evidence>
<keyword evidence="5" id="KW-0539">Nucleus</keyword>
<proteinExistence type="inferred from homology"/>
<keyword evidence="8" id="KW-1185">Reference proteome</keyword>
<dbReference type="InterPro" id="IPR011989">
    <property type="entry name" value="ARM-like"/>
</dbReference>
<dbReference type="Pfam" id="PF08389">
    <property type="entry name" value="Xpo1"/>
    <property type="match status" value="1"/>
</dbReference>
<dbReference type="InterPro" id="IPR057941">
    <property type="entry name" value="TPR_TNPO3_IPO13_2nd"/>
</dbReference>
<dbReference type="Pfam" id="PF24139">
    <property type="entry name" value="TPR_TNPO3_IPO13_4th"/>
    <property type="match status" value="1"/>
</dbReference>
<dbReference type="PANTHER" id="PTHR12363:SF33">
    <property type="entry name" value="IMPORTIN-13"/>
    <property type="match status" value="1"/>
</dbReference>
<keyword evidence="4" id="KW-0653">Protein transport</keyword>
<evidence type="ECO:0000256" key="5">
    <source>
        <dbReference type="ARBA" id="ARBA00023242"/>
    </source>
</evidence>
<dbReference type="Proteomes" id="UP001054902">
    <property type="component" value="Unassembled WGS sequence"/>
</dbReference>
<accession>A0AAD3H2L5</accession>
<dbReference type="InterPro" id="IPR058537">
    <property type="entry name" value="TPR_TNPO3_IPO13_4th"/>
</dbReference>
<evidence type="ECO:0000256" key="2">
    <source>
        <dbReference type="ARBA" id="ARBA00007991"/>
    </source>
</evidence>
<organism evidence="7 8">
    <name type="scientific">Chaetoceros tenuissimus</name>
    <dbReference type="NCBI Taxonomy" id="426638"/>
    <lineage>
        <taxon>Eukaryota</taxon>
        <taxon>Sar</taxon>
        <taxon>Stramenopiles</taxon>
        <taxon>Ochrophyta</taxon>
        <taxon>Bacillariophyta</taxon>
        <taxon>Coscinodiscophyceae</taxon>
        <taxon>Chaetocerotophycidae</taxon>
        <taxon>Chaetocerotales</taxon>
        <taxon>Chaetocerotaceae</taxon>
        <taxon>Chaetoceros</taxon>
    </lineage>
</organism>
<gene>
    <name evidence="7" type="ORF">CTEN210_04778</name>
</gene>
<evidence type="ECO:0000256" key="4">
    <source>
        <dbReference type="ARBA" id="ARBA00022927"/>
    </source>
</evidence>
<keyword evidence="3" id="KW-0813">Transport</keyword>
<dbReference type="PANTHER" id="PTHR12363">
    <property type="entry name" value="TRANSPORTIN 3 AND IMPORTIN 13"/>
    <property type="match status" value="1"/>
</dbReference>
<feature type="domain" description="Exportin-1/Importin-beta-like" evidence="6">
    <location>
        <begin position="121"/>
        <end position="265"/>
    </location>
</feature>